<dbReference type="Pfam" id="PF14602">
    <property type="entry name" value="Hexapep_2"/>
    <property type="match status" value="1"/>
</dbReference>
<name>A0A2W0H6D9_9BACI</name>
<evidence type="ECO:0000313" key="1">
    <source>
        <dbReference type="EMBL" id="PYZ96677.1"/>
    </source>
</evidence>
<dbReference type="Gene3D" id="2.160.10.10">
    <property type="entry name" value="Hexapeptide repeat proteins"/>
    <property type="match status" value="1"/>
</dbReference>
<dbReference type="AlphaFoldDB" id="A0A2W0H6D9"/>
<protein>
    <submittedName>
        <fullName evidence="1">Gamma carbonic anhydrase family protein</fullName>
    </submittedName>
</protein>
<proteinExistence type="predicted"/>
<dbReference type="InterPro" id="IPR011004">
    <property type="entry name" value="Trimer_LpxA-like_sf"/>
</dbReference>
<gene>
    <name evidence="1" type="ORF">CR205_13335</name>
</gene>
<dbReference type="OrthoDB" id="9803036at2"/>
<reference evidence="1 2" key="1">
    <citation type="submission" date="2017-10" db="EMBL/GenBank/DDBJ databases">
        <title>Bacillus sp. nov., a halophilic bacterium isolated from a Yangshapao Lake.</title>
        <authorList>
            <person name="Wang H."/>
        </authorList>
    </citation>
    <scope>NUCLEOTIDE SEQUENCE [LARGE SCALE GENOMIC DNA]</scope>
    <source>
        <strain evidence="1 2">YSP-3</strain>
    </source>
</reference>
<dbReference type="EMBL" id="PDOF01000002">
    <property type="protein sequence ID" value="PYZ96677.1"/>
    <property type="molecule type" value="Genomic_DNA"/>
</dbReference>
<dbReference type="RefSeq" id="WP_110520614.1">
    <property type="nucleotide sequence ID" value="NZ_PDOF01000002.1"/>
</dbReference>
<sequence>MNKYSLKKRIPSIEASAYVAPGAHIIGNVTLGKQSSIWFNAVLRGDEEAIEVGDGTNVQDGTIVHADPGYPVKIGKNVTVGHNATIHGCIIEDGALIGMGATVLNGAVIKKGAVVGAGALVPENRVIEENALAVGLPARPISKLSEEESRKAQAGADTYIARGIEYKNEGI</sequence>
<accession>A0A2W0H6D9</accession>
<dbReference type="CDD" id="cd04645">
    <property type="entry name" value="LbH_gamma_CA_like"/>
    <property type="match status" value="1"/>
</dbReference>
<dbReference type="InterPro" id="IPR001451">
    <property type="entry name" value="Hexapep"/>
</dbReference>
<organism evidence="1 2">
    <name type="scientific">Alteribacter lacisalsi</name>
    <dbReference type="NCBI Taxonomy" id="2045244"/>
    <lineage>
        <taxon>Bacteria</taxon>
        <taxon>Bacillati</taxon>
        <taxon>Bacillota</taxon>
        <taxon>Bacilli</taxon>
        <taxon>Bacillales</taxon>
        <taxon>Bacillaceae</taxon>
        <taxon>Alteribacter</taxon>
    </lineage>
</organism>
<dbReference type="InterPro" id="IPR050484">
    <property type="entry name" value="Transf_Hexapept/Carb_Anhydrase"/>
</dbReference>
<dbReference type="InterPro" id="IPR047324">
    <property type="entry name" value="LbH_gamma_CA-like"/>
</dbReference>
<dbReference type="SUPFAM" id="SSF51161">
    <property type="entry name" value="Trimeric LpxA-like enzymes"/>
    <property type="match status" value="1"/>
</dbReference>
<dbReference type="Proteomes" id="UP000248066">
    <property type="component" value="Unassembled WGS sequence"/>
</dbReference>
<comment type="caution">
    <text evidence="1">The sequence shown here is derived from an EMBL/GenBank/DDBJ whole genome shotgun (WGS) entry which is preliminary data.</text>
</comment>
<evidence type="ECO:0000313" key="2">
    <source>
        <dbReference type="Proteomes" id="UP000248066"/>
    </source>
</evidence>
<dbReference type="PANTHER" id="PTHR13061:SF29">
    <property type="entry name" value="GAMMA CARBONIC ANHYDRASE-LIKE 1, MITOCHONDRIAL-RELATED"/>
    <property type="match status" value="1"/>
</dbReference>
<keyword evidence="2" id="KW-1185">Reference proteome</keyword>
<dbReference type="PANTHER" id="PTHR13061">
    <property type="entry name" value="DYNACTIN SUBUNIT P25"/>
    <property type="match status" value="1"/>
</dbReference>